<dbReference type="Proteomes" id="UP001367508">
    <property type="component" value="Unassembled WGS sequence"/>
</dbReference>
<gene>
    <name evidence="2" type="ORF">VNO77_18205</name>
</gene>
<name>A0AAN9QJE9_CANGL</name>
<dbReference type="EMBL" id="JAYMYQ010000004">
    <property type="protein sequence ID" value="KAK7337622.1"/>
    <property type="molecule type" value="Genomic_DNA"/>
</dbReference>
<proteinExistence type="predicted"/>
<dbReference type="AlphaFoldDB" id="A0AAN9QJE9"/>
<evidence type="ECO:0000313" key="2">
    <source>
        <dbReference type="EMBL" id="KAK7337622.1"/>
    </source>
</evidence>
<keyword evidence="1" id="KW-0472">Membrane</keyword>
<comment type="caution">
    <text evidence="2">The sequence shown here is derived from an EMBL/GenBank/DDBJ whole genome shotgun (WGS) entry which is preliminary data.</text>
</comment>
<keyword evidence="3" id="KW-1185">Reference proteome</keyword>
<feature type="transmembrane region" description="Helical" evidence="1">
    <location>
        <begin position="12"/>
        <end position="33"/>
    </location>
</feature>
<keyword evidence="1" id="KW-0812">Transmembrane</keyword>
<accession>A0AAN9QJE9</accession>
<sequence length="68" mass="7528">MNIKPRLIWADSVYPLSFGLATAEIFLFASLPWRNCSKDNSTSTSKANHLVTRKISPSTGTIPILTTF</sequence>
<protein>
    <submittedName>
        <fullName evidence="2">Uncharacterized protein</fullName>
    </submittedName>
</protein>
<organism evidence="2 3">
    <name type="scientific">Canavalia gladiata</name>
    <name type="common">Sword bean</name>
    <name type="synonym">Dolichos gladiatus</name>
    <dbReference type="NCBI Taxonomy" id="3824"/>
    <lineage>
        <taxon>Eukaryota</taxon>
        <taxon>Viridiplantae</taxon>
        <taxon>Streptophyta</taxon>
        <taxon>Embryophyta</taxon>
        <taxon>Tracheophyta</taxon>
        <taxon>Spermatophyta</taxon>
        <taxon>Magnoliopsida</taxon>
        <taxon>eudicotyledons</taxon>
        <taxon>Gunneridae</taxon>
        <taxon>Pentapetalae</taxon>
        <taxon>rosids</taxon>
        <taxon>fabids</taxon>
        <taxon>Fabales</taxon>
        <taxon>Fabaceae</taxon>
        <taxon>Papilionoideae</taxon>
        <taxon>50 kb inversion clade</taxon>
        <taxon>NPAAA clade</taxon>
        <taxon>indigoferoid/millettioid clade</taxon>
        <taxon>Phaseoleae</taxon>
        <taxon>Canavalia</taxon>
    </lineage>
</organism>
<keyword evidence="1" id="KW-1133">Transmembrane helix</keyword>
<evidence type="ECO:0000313" key="3">
    <source>
        <dbReference type="Proteomes" id="UP001367508"/>
    </source>
</evidence>
<evidence type="ECO:0000256" key="1">
    <source>
        <dbReference type="SAM" id="Phobius"/>
    </source>
</evidence>
<reference evidence="2 3" key="1">
    <citation type="submission" date="2024-01" db="EMBL/GenBank/DDBJ databases">
        <title>The genomes of 5 underutilized Papilionoideae crops provide insights into root nodulation and disease resistanc.</title>
        <authorList>
            <person name="Jiang F."/>
        </authorList>
    </citation>
    <scope>NUCLEOTIDE SEQUENCE [LARGE SCALE GENOMIC DNA]</scope>
    <source>
        <strain evidence="2">LVBAO_FW01</strain>
        <tissue evidence="2">Leaves</tissue>
    </source>
</reference>